<dbReference type="AlphaFoldDB" id="A0A1I4N3E8"/>
<dbReference type="STRING" id="29563.SAMN02983006_02799"/>
<keyword evidence="2" id="KW-1185">Reference proteome</keyword>
<proteinExistence type="predicted"/>
<accession>A0A1I4N3E8</accession>
<sequence length="64" mass="7531">MKIPDLQAALKSNQPRDSLFLPDIENQIAKLKEDEIFTDYLTQIKFSAEKFTNISWFFDKCCEI</sequence>
<gene>
    <name evidence="1" type="ORF">SAMN02983006_02799</name>
</gene>
<protein>
    <submittedName>
        <fullName evidence="1">Uncharacterized protein</fullName>
    </submittedName>
</protein>
<organism evidence="1 2">
    <name type="scientific">Halanaerobium salsuginis</name>
    <dbReference type="NCBI Taxonomy" id="29563"/>
    <lineage>
        <taxon>Bacteria</taxon>
        <taxon>Bacillati</taxon>
        <taxon>Bacillota</taxon>
        <taxon>Clostridia</taxon>
        <taxon>Halanaerobiales</taxon>
        <taxon>Halanaerobiaceae</taxon>
        <taxon>Halanaerobium</taxon>
    </lineage>
</organism>
<reference evidence="1 2" key="1">
    <citation type="submission" date="2016-10" db="EMBL/GenBank/DDBJ databases">
        <authorList>
            <person name="de Groot N.N."/>
        </authorList>
    </citation>
    <scope>NUCLEOTIDE SEQUENCE [LARGE SCALE GENOMIC DNA]</scope>
    <source>
        <strain evidence="1 2">ATCC 51327</strain>
    </source>
</reference>
<dbReference type="Proteomes" id="UP000199006">
    <property type="component" value="Unassembled WGS sequence"/>
</dbReference>
<dbReference type="RefSeq" id="WP_089862776.1">
    <property type="nucleotide sequence ID" value="NZ_FOTI01000067.1"/>
</dbReference>
<evidence type="ECO:0000313" key="2">
    <source>
        <dbReference type="Proteomes" id="UP000199006"/>
    </source>
</evidence>
<evidence type="ECO:0000313" key="1">
    <source>
        <dbReference type="EMBL" id="SFM10094.1"/>
    </source>
</evidence>
<dbReference type="EMBL" id="FOTI01000067">
    <property type="protein sequence ID" value="SFM10094.1"/>
    <property type="molecule type" value="Genomic_DNA"/>
</dbReference>
<name>A0A1I4N3E8_9FIRM</name>